<keyword evidence="2" id="KW-1185">Reference proteome</keyword>
<sequence>MVHSNRQARGIALLWDSATEVDLMSYSQIYIGVQVNEGGQPKRRLTGFYGHSEVSQKVLSWNLLCWLSKNSSLPWVTNEMNATLLRYFHADEDLGLRDIMMEGDNLEVITSITADEEDPSSIGLLIEDIKI</sequence>
<evidence type="ECO:0000313" key="1">
    <source>
        <dbReference type="EMBL" id="KAK9283673.1"/>
    </source>
</evidence>
<proteinExistence type="predicted"/>
<organism evidence="1 2">
    <name type="scientific">Liquidambar formosana</name>
    <name type="common">Formosan gum</name>
    <dbReference type="NCBI Taxonomy" id="63359"/>
    <lineage>
        <taxon>Eukaryota</taxon>
        <taxon>Viridiplantae</taxon>
        <taxon>Streptophyta</taxon>
        <taxon>Embryophyta</taxon>
        <taxon>Tracheophyta</taxon>
        <taxon>Spermatophyta</taxon>
        <taxon>Magnoliopsida</taxon>
        <taxon>eudicotyledons</taxon>
        <taxon>Gunneridae</taxon>
        <taxon>Pentapetalae</taxon>
        <taxon>Saxifragales</taxon>
        <taxon>Altingiaceae</taxon>
        <taxon>Liquidambar</taxon>
    </lineage>
</organism>
<protein>
    <submittedName>
        <fullName evidence="1">Uncharacterized protein</fullName>
    </submittedName>
</protein>
<evidence type="ECO:0000313" key="2">
    <source>
        <dbReference type="Proteomes" id="UP001415857"/>
    </source>
</evidence>
<reference evidence="1 2" key="1">
    <citation type="journal article" date="2024" name="Plant J.">
        <title>Genome sequences and population genomics reveal climatic adaptation and genomic divergence between two closely related sweetgum species.</title>
        <authorList>
            <person name="Xu W.Q."/>
            <person name="Ren C.Q."/>
            <person name="Zhang X.Y."/>
            <person name="Comes H.P."/>
            <person name="Liu X.H."/>
            <person name="Li Y.G."/>
            <person name="Kettle C.J."/>
            <person name="Jalonen R."/>
            <person name="Gaisberger H."/>
            <person name="Ma Y.Z."/>
            <person name="Qiu Y.X."/>
        </authorList>
    </citation>
    <scope>NUCLEOTIDE SEQUENCE [LARGE SCALE GENOMIC DNA]</scope>
    <source>
        <strain evidence="1">Hangzhou</strain>
    </source>
</reference>
<name>A0AAP0X2Q4_LIQFO</name>
<dbReference type="AlphaFoldDB" id="A0AAP0X2Q4"/>
<dbReference type="Proteomes" id="UP001415857">
    <property type="component" value="Unassembled WGS sequence"/>
</dbReference>
<dbReference type="EMBL" id="JBBPBK010000006">
    <property type="protein sequence ID" value="KAK9283673.1"/>
    <property type="molecule type" value="Genomic_DNA"/>
</dbReference>
<comment type="caution">
    <text evidence="1">The sequence shown here is derived from an EMBL/GenBank/DDBJ whole genome shotgun (WGS) entry which is preliminary data.</text>
</comment>
<accession>A0AAP0X2Q4</accession>
<gene>
    <name evidence="1" type="ORF">L1049_011923</name>
</gene>